<sequence length="503" mass="56333">MALLSLSPRDSIIIAALGVVLIYLWEKKTQKITRNGEPLRKPPNSLPLVGNGIIFLQPRQRLFSWFHRCERLYGYETLHITVPSLPPGVIINDPQNLDFIFRNEGVFEKGDFFKQRSWDLFGHGIINVDGEFWRLQRKAGLRFLSAAALKTLTNERLPVYLEQAVKVLKGKSNRKEVVDLQVVIHEVTTQLMGRMAYNMEMHADDDFTVAFEHASGATAERFQNPLWFFTEMLTGARMRRSIRTVKAYGKRIVTSAVADRKEAEGKTQSDAPGSLIQSLLDSIGDEDLVADAALNYLSAGRDTVAQALTWTLYLLMKHPHVAAKLSQSIRDLQDEAGAHSLTQNDPELLTPVRLPYVLAVFYESLRLRPPIPFEIKQAQQATTLPDGIFLPAGAIVVWCAWAMGRSHATWGPDADEFRPERWLTTSPSGDVTVTQRPAAEFPVFNGGPRVCLGKKMAELVAVQTLARLVPLFDFKPAFEGERVSKSSLTLPMEGGLPVYVHSR</sequence>
<dbReference type="Gene3D" id="1.10.630.10">
    <property type="entry name" value="Cytochrome P450"/>
    <property type="match status" value="1"/>
</dbReference>
<dbReference type="GO" id="GO:0004497">
    <property type="term" value="F:monooxygenase activity"/>
    <property type="evidence" value="ECO:0007669"/>
    <property type="project" value="UniProtKB-KW"/>
</dbReference>
<feature type="binding site" description="axial binding residue" evidence="5">
    <location>
        <position position="451"/>
    </location>
    <ligand>
        <name>heme</name>
        <dbReference type="ChEBI" id="CHEBI:30413"/>
    </ligand>
    <ligandPart>
        <name>Fe</name>
        <dbReference type="ChEBI" id="CHEBI:18248"/>
    </ligandPart>
</feature>
<keyword evidence="5 6" id="KW-0349">Heme</keyword>
<evidence type="ECO:0000313" key="8">
    <source>
        <dbReference type="Proteomes" id="UP000567885"/>
    </source>
</evidence>
<dbReference type="Pfam" id="PF00067">
    <property type="entry name" value="p450"/>
    <property type="match status" value="1"/>
</dbReference>
<dbReference type="InterPro" id="IPR036396">
    <property type="entry name" value="Cyt_P450_sf"/>
</dbReference>
<dbReference type="InterPro" id="IPR002401">
    <property type="entry name" value="Cyt_P450_E_grp-I"/>
</dbReference>
<evidence type="ECO:0000256" key="6">
    <source>
        <dbReference type="RuleBase" id="RU000461"/>
    </source>
</evidence>
<evidence type="ECO:0000313" key="7">
    <source>
        <dbReference type="EMBL" id="KAF5670580.1"/>
    </source>
</evidence>
<keyword evidence="6" id="KW-0503">Monooxygenase</keyword>
<evidence type="ECO:0000256" key="3">
    <source>
        <dbReference type="ARBA" id="ARBA00023002"/>
    </source>
</evidence>
<organism evidence="7 8">
    <name type="scientific">Fusarium heterosporum</name>
    <dbReference type="NCBI Taxonomy" id="42747"/>
    <lineage>
        <taxon>Eukaryota</taxon>
        <taxon>Fungi</taxon>
        <taxon>Dikarya</taxon>
        <taxon>Ascomycota</taxon>
        <taxon>Pezizomycotina</taxon>
        <taxon>Sordariomycetes</taxon>
        <taxon>Hypocreomycetidae</taxon>
        <taxon>Hypocreales</taxon>
        <taxon>Nectriaceae</taxon>
        <taxon>Fusarium</taxon>
        <taxon>Fusarium heterosporum species complex</taxon>
    </lineage>
</organism>
<accession>A0A8H5WTN4</accession>
<reference evidence="7 8" key="1">
    <citation type="submission" date="2020-05" db="EMBL/GenBank/DDBJ databases">
        <title>Identification and distribution of gene clusters putatively required for synthesis of sphingolipid metabolism inhibitors in phylogenetically diverse species of the filamentous fungus Fusarium.</title>
        <authorList>
            <person name="Kim H.-S."/>
            <person name="Busman M."/>
            <person name="Brown D.W."/>
            <person name="Divon H."/>
            <person name="Uhlig S."/>
            <person name="Proctor R.H."/>
        </authorList>
    </citation>
    <scope>NUCLEOTIDE SEQUENCE [LARGE SCALE GENOMIC DNA]</scope>
    <source>
        <strain evidence="7 8">NRRL 20693</strain>
    </source>
</reference>
<dbReference type="Proteomes" id="UP000567885">
    <property type="component" value="Unassembled WGS sequence"/>
</dbReference>
<keyword evidence="8" id="KW-1185">Reference proteome</keyword>
<gene>
    <name evidence="7" type="ORF">FHETE_4487</name>
</gene>
<dbReference type="GO" id="GO:0016705">
    <property type="term" value="F:oxidoreductase activity, acting on paired donors, with incorporation or reduction of molecular oxygen"/>
    <property type="evidence" value="ECO:0007669"/>
    <property type="project" value="InterPro"/>
</dbReference>
<dbReference type="SUPFAM" id="SSF48264">
    <property type="entry name" value="Cytochrome P450"/>
    <property type="match status" value="1"/>
</dbReference>
<evidence type="ECO:0000256" key="5">
    <source>
        <dbReference type="PIRSR" id="PIRSR602401-1"/>
    </source>
</evidence>
<comment type="caution">
    <text evidence="7">The sequence shown here is derived from an EMBL/GenBank/DDBJ whole genome shotgun (WGS) entry which is preliminary data.</text>
</comment>
<dbReference type="GO" id="GO:0006629">
    <property type="term" value="P:lipid metabolic process"/>
    <property type="evidence" value="ECO:0007669"/>
    <property type="project" value="UniProtKB-ARBA"/>
</dbReference>
<comment type="cofactor">
    <cofactor evidence="5">
        <name>heme</name>
        <dbReference type="ChEBI" id="CHEBI:30413"/>
    </cofactor>
</comment>
<comment type="similarity">
    <text evidence="1 6">Belongs to the cytochrome P450 family.</text>
</comment>
<dbReference type="OrthoDB" id="1470350at2759"/>
<dbReference type="AlphaFoldDB" id="A0A8H5WTN4"/>
<name>A0A8H5WTN4_FUSHE</name>
<keyword evidence="3 6" id="KW-0560">Oxidoreductase</keyword>
<dbReference type="PRINTS" id="PR00463">
    <property type="entry name" value="EP450I"/>
</dbReference>
<protein>
    <submittedName>
        <fullName evidence="7">Cytochrome p450 oxidoreductase</fullName>
    </submittedName>
</protein>
<dbReference type="GO" id="GO:0005506">
    <property type="term" value="F:iron ion binding"/>
    <property type="evidence" value="ECO:0007669"/>
    <property type="project" value="InterPro"/>
</dbReference>
<keyword evidence="4 5" id="KW-0408">Iron</keyword>
<evidence type="ECO:0000256" key="4">
    <source>
        <dbReference type="ARBA" id="ARBA00023004"/>
    </source>
</evidence>
<dbReference type="InterPro" id="IPR017972">
    <property type="entry name" value="Cyt_P450_CS"/>
</dbReference>
<dbReference type="PRINTS" id="PR00385">
    <property type="entry name" value="P450"/>
</dbReference>
<evidence type="ECO:0000256" key="1">
    <source>
        <dbReference type="ARBA" id="ARBA00010617"/>
    </source>
</evidence>
<dbReference type="InterPro" id="IPR001128">
    <property type="entry name" value="Cyt_P450"/>
</dbReference>
<evidence type="ECO:0000256" key="2">
    <source>
        <dbReference type="ARBA" id="ARBA00022723"/>
    </source>
</evidence>
<dbReference type="PANTHER" id="PTHR24296">
    <property type="entry name" value="CYTOCHROME P450"/>
    <property type="match status" value="1"/>
</dbReference>
<dbReference type="PROSITE" id="PS00086">
    <property type="entry name" value="CYTOCHROME_P450"/>
    <property type="match status" value="1"/>
</dbReference>
<dbReference type="EMBL" id="JAAGWQ010000075">
    <property type="protein sequence ID" value="KAF5670580.1"/>
    <property type="molecule type" value="Genomic_DNA"/>
</dbReference>
<proteinExistence type="inferred from homology"/>
<dbReference type="GO" id="GO:0020037">
    <property type="term" value="F:heme binding"/>
    <property type="evidence" value="ECO:0007669"/>
    <property type="project" value="InterPro"/>
</dbReference>
<keyword evidence="2 5" id="KW-0479">Metal-binding</keyword>